<evidence type="ECO:0000256" key="11">
    <source>
        <dbReference type="ARBA" id="ARBA00023264"/>
    </source>
</evidence>
<dbReference type="PROSITE" id="PS50146">
    <property type="entry name" value="DAGK"/>
    <property type="match status" value="1"/>
</dbReference>
<dbReference type="GO" id="GO:0005524">
    <property type="term" value="F:ATP binding"/>
    <property type="evidence" value="ECO:0007669"/>
    <property type="project" value="UniProtKB-KW"/>
</dbReference>
<keyword evidence="2" id="KW-0444">Lipid biosynthesis</keyword>
<reference evidence="13 14" key="1">
    <citation type="submission" date="2019-03" db="EMBL/GenBank/DDBJ databases">
        <authorList>
            <person name="Kim M.K.M."/>
        </authorList>
    </citation>
    <scope>NUCLEOTIDE SEQUENCE [LARGE SCALE GENOMIC DNA]</scope>
    <source>
        <strain evidence="13 14">17J68-12</strain>
    </source>
</reference>
<name>A0A4V2NWK2_9BACT</name>
<evidence type="ECO:0000256" key="2">
    <source>
        <dbReference type="ARBA" id="ARBA00022516"/>
    </source>
</evidence>
<dbReference type="Proteomes" id="UP000295334">
    <property type="component" value="Unassembled WGS sequence"/>
</dbReference>
<keyword evidence="7" id="KW-0067">ATP-binding</keyword>
<keyword evidence="11" id="KW-1208">Phospholipid metabolism</keyword>
<dbReference type="GO" id="GO:0046872">
    <property type="term" value="F:metal ion binding"/>
    <property type="evidence" value="ECO:0007669"/>
    <property type="project" value="UniProtKB-KW"/>
</dbReference>
<dbReference type="InterPro" id="IPR017438">
    <property type="entry name" value="ATP-NAD_kinase_N"/>
</dbReference>
<dbReference type="OrthoDB" id="9786026at2"/>
<evidence type="ECO:0000313" key="14">
    <source>
        <dbReference type="Proteomes" id="UP000295334"/>
    </source>
</evidence>
<gene>
    <name evidence="13" type="ORF">EPD60_06125</name>
</gene>
<sequence>MEAAFFPSLLTEARPLSAAAGAGCGIAASTPATVRAASAARLSSLAPKSYLSHRTTFISPCMEPLIALFCNPSSDNARALRMTDEVGLHLKRRGIPFMAFTDGWPASLSRFTQVWIVGGDGTLNYFINQFPDVRVPLAAIPGGSGNDFHWMLYNGELALPQLVERLLQGNTRAIDAGSCNGRLFLNGLGIGFDGAIVRDLLGKKKLAGKASYLLSVLKHILTYQESSVGVLADGTEYRKNALLLSVANGTRYGGDFLVAPKTVPDDGLLDINFVGAIAPLQRMRYLPVIERGEHLELPFVWYRQAADIVIECAQELPAHLDGEYLKAARFEVRCLPKKFVFFV</sequence>
<evidence type="ECO:0000256" key="6">
    <source>
        <dbReference type="ARBA" id="ARBA00022777"/>
    </source>
</evidence>
<keyword evidence="3" id="KW-0808">Transferase</keyword>
<dbReference type="NCBIfam" id="TIGR00147">
    <property type="entry name" value="YegS/Rv2252/BmrU family lipid kinase"/>
    <property type="match status" value="1"/>
</dbReference>
<keyword evidence="5" id="KW-0547">Nucleotide-binding</keyword>
<evidence type="ECO:0000256" key="5">
    <source>
        <dbReference type="ARBA" id="ARBA00022741"/>
    </source>
</evidence>
<comment type="caution">
    <text evidence="13">The sequence shown here is derived from an EMBL/GenBank/DDBJ whole genome shotgun (WGS) entry which is preliminary data.</text>
</comment>
<dbReference type="InterPro" id="IPR016064">
    <property type="entry name" value="NAD/diacylglycerol_kinase_sf"/>
</dbReference>
<evidence type="ECO:0000256" key="10">
    <source>
        <dbReference type="ARBA" id="ARBA00023209"/>
    </source>
</evidence>
<dbReference type="PANTHER" id="PTHR12358">
    <property type="entry name" value="SPHINGOSINE KINASE"/>
    <property type="match status" value="1"/>
</dbReference>
<dbReference type="InterPro" id="IPR045540">
    <property type="entry name" value="YegS/DAGK_C"/>
</dbReference>
<keyword evidence="9" id="KW-0443">Lipid metabolism</keyword>
<evidence type="ECO:0000256" key="4">
    <source>
        <dbReference type="ARBA" id="ARBA00022723"/>
    </source>
</evidence>
<dbReference type="SUPFAM" id="SSF111331">
    <property type="entry name" value="NAD kinase/diacylglycerol kinase-like"/>
    <property type="match status" value="1"/>
</dbReference>
<evidence type="ECO:0000256" key="9">
    <source>
        <dbReference type="ARBA" id="ARBA00023098"/>
    </source>
</evidence>
<dbReference type="GO" id="GO:0008654">
    <property type="term" value="P:phospholipid biosynthetic process"/>
    <property type="evidence" value="ECO:0007669"/>
    <property type="project" value="UniProtKB-KW"/>
</dbReference>
<dbReference type="GO" id="GO:0016301">
    <property type="term" value="F:kinase activity"/>
    <property type="evidence" value="ECO:0007669"/>
    <property type="project" value="UniProtKB-KW"/>
</dbReference>
<dbReference type="InterPro" id="IPR001206">
    <property type="entry name" value="Diacylglycerol_kinase_cat_dom"/>
</dbReference>
<feature type="domain" description="DAGKc" evidence="12">
    <location>
        <begin position="116"/>
        <end position="183"/>
    </location>
</feature>
<keyword evidence="6 13" id="KW-0418">Kinase</keyword>
<keyword evidence="8" id="KW-0460">Magnesium</keyword>
<accession>A0A4V2NWK2</accession>
<keyword evidence="4" id="KW-0479">Metal-binding</keyword>
<dbReference type="Pfam" id="PF19279">
    <property type="entry name" value="YegS_C"/>
    <property type="match status" value="1"/>
</dbReference>
<evidence type="ECO:0000256" key="3">
    <source>
        <dbReference type="ARBA" id="ARBA00022679"/>
    </source>
</evidence>
<evidence type="ECO:0000313" key="13">
    <source>
        <dbReference type="EMBL" id="TCJ17762.1"/>
    </source>
</evidence>
<evidence type="ECO:0000259" key="12">
    <source>
        <dbReference type="PROSITE" id="PS50146"/>
    </source>
</evidence>
<dbReference type="EMBL" id="SJZI01000008">
    <property type="protein sequence ID" value="TCJ17762.1"/>
    <property type="molecule type" value="Genomic_DNA"/>
</dbReference>
<organism evidence="13 14">
    <name type="scientific">Flaviaesturariibacter flavus</name>
    <dbReference type="NCBI Taxonomy" id="2502780"/>
    <lineage>
        <taxon>Bacteria</taxon>
        <taxon>Pseudomonadati</taxon>
        <taxon>Bacteroidota</taxon>
        <taxon>Chitinophagia</taxon>
        <taxon>Chitinophagales</taxon>
        <taxon>Chitinophagaceae</taxon>
        <taxon>Flaviaestuariibacter</taxon>
    </lineage>
</organism>
<dbReference type="Gene3D" id="2.60.200.40">
    <property type="match status" value="1"/>
</dbReference>
<dbReference type="PANTHER" id="PTHR12358:SF106">
    <property type="entry name" value="LIPID KINASE YEGS"/>
    <property type="match status" value="1"/>
</dbReference>
<proteinExistence type="predicted"/>
<dbReference type="Gene3D" id="3.40.50.10330">
    <property type="entry name" value="Probable inorganic polyphosphate/atp-NAD kinase, domain 1"/>
    <property type="match status" value="1"/>
</dbReference>
<dbReference type="GO" id="GO:0005886">
    <property type="term" value="C:plasma membrane"/>
    <property type="evidence" value="ECO:0007669"/>
    <property type="project" value="TreeGrafter"/>
</dbReference>
<dbReference type="Pfam" id="PF00781">
    <property type="entry name" value="DAGK_cat"/>
    <property type="match status" value="1"/>
</dbReference>
<keyword evidence="14" id="KW-1185">Reference proteome</keyword>
<dbReference type="InterPro" id="IPR005218">
    <property type="entry name" value="Diacylglycerol/lipid_kinase"/>
</dbReference>
<dbReference type="InterPro" id="IPR050187">
    <property type="entry name" value="Lipid_Phosphate_FormReg"/>
</dbReference>
<evidence type="ECO:0000256" key="1">
    <source>
        <dbReference type="ARBA" id="ARBA00001946"/>
    </source>
</evidence>
<evidence type="ECO:0000256" key="8">
    <source>
        <dbReference type="ARBA" id="ARBA00022842"/>
    </source>
</evidence>
<protein>
    <submittedName>
        <fullName evidence="13">YegS/Rv2252/BmrU family lipid kinase</fullName>
    </submittedName>
</protein>
<dbReference type="AlphaFoldDB" id="A0A4V2NWK2"/>
<keyword evidence="10" id="KW-0594">Phospholipid biosynthesis</keyword>
<evidence type="ECO:0000256" key="7">
    <source>
        <dbReference type="ARBA" id="ARBA00022840"/>
    </source>
</evidence>
<comment type="cofactor">
    <cofactor evidence="1">
        <name>Mg(2+)</name>
        <dbReference type="ChEBI" id="CHEBI:18420"/>
    </cofactor>
</comment>